<dbReference type="SUPFAM" id="SSF56770">
    <property type="entry name" value="HydA/Nqo6-like"/>
    <property type="match status" value="1"/>
</dbReference>
<evidence type="ECO:0000256" key="1">
    <source>
        <dbReference type="ARBA" id="ARBA00001927"/>
    </source>
</evidence>
<dbReference type="GO" id="GO:0009061">
    <property type="term" value="P:anaerobic respiration"/>
    <property type="evidence" value="ECO:0007669"/>
    <property type="project" value="TreeGrafter"/>
</dbReference>
<dbReference type="Gene3D" id="4.10.480.10">
    <property type="entry name" value="Cytochrome-c3 hydrogenase, C-terminal domain"/>
    <property type="match status" value="1"/>
</dbReference>
<feature type="binding site" evidence="13">
    <location>
        <position position="242"/>
    </location>
    <ligand>
        <name>[4Fe-4S] cluster</name>
        <dbReference type="ChEBI" id="CHEBI:49883"/>
        <label>1</label>
    </ligand>
</feature>
<feature type="binding site" evidence="13">
    <location>
        <position position="314"/>
    </location>
    <ligand>
        <name>[4Fe-4S] cluster</name>
        <dbReference type="ChEBI" id="CHEBI:49883"/>
        <label>2</label>
    </ligand>
</feature>
<sequence length="411" mass="44854">MNGNIERVREVFTQKSTRVDTNKGDEFYNSLFEKSKARLKLLRDQKPLRDIDMIEVIETEGVNRRDFMKWVSATTATLMLPPMFAPLVAEATELMNRVPVIWIELQDCAGNTEALLRSSAPTVDDLLFDVLSLEFHHALMACAGNDAEHQLDDAIEHFKGKYLLFVEGSIPTAMNGNYGTIGPSGETFQEHLARLSKDAAAIVAVGTCATFGGVPAAAPNPTGAVGVMDLVKGKPIVNIPACPANPANMVGVVLHYVLTGQVPELDSLLRPKFAFGYRIHDNCERRAHFDAGEFVEEWGDEGAKNNWCLYKVGCKGPMTFNNCSIIRYNDGANWPVGVGRGCIGCSEPDFWDKYAYERPMATARIKPPTGGVEKTVDEFGLGLLTATAVGIGVHAIASVVAGKKSNENEER</sequence>
<feature type="binding site" evidence="13">
    <location>
        <position position="308"/>
    </location>
    <ligand>
        <name>[4Fe-4S] cluster</name>
        <dbReference type="ChEBI" id="CHEBI:49883"/>
        <label>2</label>
    </ligand>
</feature>
<keyword evidence="10 13" id="KW-0408">Iron</keyword>
<dbReference type="PIRSF" id="PIRSF000310">
    <property type="entry name" value="NiFe_hyd_ssu"/>
    <property type="match status" value="1"/>
</dbReference>
<dbReference type="GO" id="GO:0051538">
    <property type="term" value="F:3 iron, 4 sulfur cluster binding"/>
    <property type="evidence" value="ECO:0007669"/>
    <property type="project" value="UniProtKB-KW"/>
</dbReference>
<dbReference type="Proteomes" id="UP000273809">
    <property type="component" value="Chromosome"/>
</dbReference>
<reference evidence="16 17" key="1">
    <citation type="submission" date="2018-10" db="EMBL/GenBank/DDBJ databases">
        <title>Complete genome sequences of Arcobacter cryaerophilus strains ATCC 43158 and ATCC 49615.</title>
        <authorList>
            <person name="Miller W.G."/>
            <person name="Yee E."/>
            <person name="Bono J.L."/>
        </authorList>
    </citation>
    <scope>NUCLEOTIDE SEQUENCE [LARGE SCALE GENOMIC DNA]</scope>
    <source>
        <strain evidence="16 17">ATCC 43158</strain>
    </source>
</reference>
<comment type="cofactor">
    <cofactor evidence="2">
        <name>[4Fe-4S] cluster</name>
        <dbReference type="ChEBI" id="CHEBI:49883"/>
    </cofactor>
</comment>
<gene>
    <name evidence="16" type="primary">hyaA</name>
    <name evidence="16" type="ORF">ACRYA_0484</name>
</gene>
<comment type="cofactor">
    <cofactor evidence="1">
        <name>[3Fe-4S] cluster</name>
        <dbReference type="ChEBI" id="CHEBI:21137"/>
    </cofactor>
</comment>
<evidence type="ECO:0000259" key="15">
    <source>
        <dbReference type="Pfam" id="PF14720"/>
    </source>
</evidence>
<evidence type="ECO:0000256" key="13">
    <source>
        <dbReference type="PIRSR" id="PIRSR000310-1"/>
    </source>
</evidence>
<feature type="binding site" evidence="13">
    <location>
        <position position="208"/>
    </location>
    <ligand>
        <name>[4Fe-4S] cluster</name>
        <dbReference type="ChEBI" id="CHEBI:49883"/>
        <label>1</label>
    </ligand>
</feature>
<dbReference type="GeneID" id="56460706"/>
<dbReference type="Gene3D" id="3.40.50.700">
    <property type="entry name" value="NADH:ubiquinone oxidoreductase-like, 20kDa subunit"/>
    <property type="match status" value="1"/>
</dbReference>
<accession>A0AAD0TZ61</accession>
<feature type="binding site" evidence="13">
    <location>
        <position position="323"/>
    </location>
    <ligand>
        <name>[3Fe-4S] cluster</name>
        <dbReference type="ChEBI" id="CHEBI:21137"/>
    </ligand>
</feature>
<dbReference type="PRINTS" id="PR00614">
    <property type="entry name" value="NIHGNASESMLL"/>
</dbReference>
<dbReference type="InterPro" id="IPR037148">
    <property type="entry name" value="NiFe-Hase_small_C_sf"/>
</dbReference>
<keyword evidence="8" id="KW-0732">Signal</keyword>
<dbReference type="KEGG" id="acre:ACRYA_0484"/>
<evidence type="ECO:0000259" key="14">
    <source>
        <dbReference type="Pfam" id="PF01058"/>
    </source>
</evidence>
<dbReference type="Pfam" id="PF14720">
    <property type="entry name" value="NiFe_hyd_SSU_C"/>
    <property type="match status" value="1"/>
</dbReference>
<feature type="domain" description="Cytochrome-c3 hydrogenase C-terminal" evidence="15">
    <location>
        <begin position="275"/>
        <end position="355"/>
    </location>
</feature>
<comment type="subcellular location">
    <subcellularLocation>
        <location evidence="3">Cell envelope</location>
    </subcellularLocation>
</comment>
<dbReference type="GO" id="GO:0009055">
    <property type="term" value="F:electron transfer activity"/>
    <property type="evidence" value="ECO:0007669"/>
    <property type="project" value="TreeGrafter"/>
</dbReference>
<evidence type="ECO:0000256" key="3">
    <source>
        <dbReference type="ARBA" id="ARBA00004196"/>
    </source>
</evidence>
<dbReference type="InterPro" id="IPR006311">
    <property type="entry name" value="TAT_signal"/>
</dbReference>
<dbReference type="GO" id="GO:0008901">
    <property type="term" value="F:ferredoxin hydrogenase activity"/>
    <property type="evidence" value="ECO:0007669"/>
    <property type="project" value="InterPro"/>
</dbReference>
<feature type="binding site" evidence="13">
    <location>
        <position position="345"/>
    </location>
    <ligand>
        <name>[3Fe-4S] cluster</name>
        <dbReference type="ChEBI" id="CHEBI:21137"/>
    </ligand>
</feature>
<dbReference type="GO" id="GO:0047067">
    <property type="term" value="F:hydrogen:quinone oxidoreductase activity"/>
    <property type="evidence" value="ECO:0007669"/>
    <property type="project" value="UniProtKB-EC"/>
</dbReference>
<dbReference type="EMBL" id="CP032823">
    <property type="protein sequence ID" value="AYJ79632.1"/>
    <property type="molecule type" value="Genomic_DNA"/>
</dbReference>
<dbReference type="NCBIfam" id="TIGR00391">
    <property type="entry name" value="hydA"/>
    <property type="match status" value="1"/>
</dbReference>
<dbReference type="PROSITE" id="PS51318">
    <property type="entry name" value="TAT"/>
    <property type="match status" value="1"/>
</dbReference>
<feature type="binding site" evidence="13">
    <location>
        <position position="283"/>
    </location>
    <ligand>
        <name>[4Fe-4S] cluster</name>
        <dbReference type="ChEBI" id="CHEBI:49883"/>
        <label>2</label>
    </ligand>
</feature>
<feature type="binding site" evidence="13">
    <location>
        <position position="342"/>
    </location>
    <ligand>
        <name>[3Fe-4S] cluster</name>
        <dbReference type="ChEBI" id="CHEBI:21137"/>
    </ligand>
</feature>
<keyword evidence="9 16" id="KW-0560">Oxidoreductase</keyword>
<dbReference type="GO" id="GO:0046872">
    <property type="term" value="F:metal ion binding"/>
    <property type="evidence" value="ECO:0007669"/>
    <property type="project" value="UniProtKB-KW"/>
</dbReference>
<evidence type="ECO:0000256" key="7">
    <source>
        <dbReference type="ARBA" id="ARBA00022723"/>
    </source>
</evidence>
<dbReference type="InterPro" id="IPR001821">
    <property type="entry name" value="NiFe_hydrogenase_ssu"/>
</dbReference>
<dbReference type="RefSeq" id="WP_105918056.1">
    <property type="nucleotide sequence ID" value="NZ_CP021072.1"/>
</dbReference>
<evidence type="ECO:0000256" key="11">
    <source>
        <dbReference type="ARBA" id="ARBA00023014"/>
    </source>
</evidence>
<dbReference type="EC" id="1.12.5.1" evidence="16"/>
<comment type="subunit">
    <text evidence="5">Heterodimer of a large and a small subunit.</text>
</comment>
<feature type="binding site" evidence="13">
    <location>
        <position position="280"/>
    </location>
    <ligand>
        <name>[4Fe-4S] cluster</name>
        <dbReference type="ChEBI" id="CHEBI:49883"/>
        <label>2</label>
    </ligand>
</feature>
<comment type="similarity">
    <text evidence="4">Belongs to the [NiFe]/[NiFeSe] hydrogenase small subunit family.</text>
</comment>
<dbReference type="GO" id="GO:0030313">
    <property type="term" value="C:cell envelope"/>
    <property type="evidence" value="ECO:0007669"/>
    <property type="project" value="UniProtKB-SubCell"/>
</dbReference>
<organism evidence="16 17">
    <name type="scientific">Aliarcobacter cryaerophilus ATCC 43158</name>
    <dbReference type="NCBI Taxonomy" id="1032070"/>
    <lineage>
        <taxon>Bacteria</taxon>
        <taxon>Pseudomonadati</taxon>
        <taxon>Campylobacterota</taxon>
        <taxon>Epsilonproteobacteria</taxon>
        <taxon>Campylobacterales</taxon>
        <taxon>Arcobacteraceae</taxon>
        <taxon>Aliarcobacter</taxon>
    </lineage>
</organism>
<dbReference type="AlphaFoldDB" id="A0AAD0TZ61"/>
<name>A0AAD0TZ61_9BACT</name>
<dbReference type="GO" id="GO:0009375">
    <property type="term" value="C:ferredoxin hydrogenase complex"/>
    <property type="evidence" value="ECO:0007669"/>
    <property type="project" value="InterPro"/>
</dbReference>
<dbReference type="PANTHER" id="PTHR30013">
    <property type="entry name" value="NIFE / NIFESE HYDROGENASE SMALL SUBUNIT FAMILY MEMBER"/>
    <property type="match status" value="1"/>
</dbReference>
<dbReference type="InterPro" id="IPR027394">
    <property type="entry name" value="Cytochrome-c3_hydrogenase_C"/>
</dbReference>
<evidence type="ECO:0000256" key="6">
    <source>
        <dbReference type="ARBA" id="ARBA00022485"/>
    </source>
</evidence>
<dbReference type="PANTHER" id="PTHR30013:SF7">
    <property type="entry name" value="HYDROGENASE-2 SMALL CHAIN"/>
    <property type="match status" value="1"/>
</dbReference>
<feature type="binding site" evidence="13">
    <location>
        <position position="108"/>
    </location>
    <ligand>
        <name>[4Fe-4S] cluster</name>
        <dbReference type="ChEBI" id="CHEBI:49883"/>
        <label>1</label>
    </ligand>
</feature>
<keyword evidence="7 13" id="KW-0479">Metal-binding</keyword>
<evidence type="ECO:0000256" key="12">
    <source>
        <dbReference type="ARBA" id="ARBA00023291"/>
    </source>
</evidence>
<proteinExistence type="inferred from homology"/>
<evidence type="ECO:0000256" key="2">
    <source>
        <dbReference type="ARBA" id="ARBA00001966"/>
    </source>
</evidence>
<evidence type="ECO:0000256" key="8">
    <source>
        <dbReference type="ARBA" id="ARBA00022729"/>
    </source>
</evidence>
<protein>
    <submittedName>
        <fullName evidence="16">[Ni-Fe] hydrogenase, small subunit</fullName>
        <ecNumber evidence="16">1.12.5.1</ecNumber>
    </submittedName>
</protein>
<keyword evidence="12 13" id="KW-0003">3Fe-4S</keyword>
<feature type="domain" description="NADH:ubiquinone oxidoreductase-like 20kDa subunit" evidence="14">
    <location>
        <begin position="108"/>
        <end position="255"/>
    </location>
</feature>
<keyword evidence="11 13" id="KW-0411">Iron-sulfur</keyword>
<dbReference type="GO" id="GO:0044569">
    <property type="term" value="C:[Ni-Fe] hydrogenase complex"/>
    <property type="evidence" value="ECO:0007669"/>
    <property type="project" value="TreeGrafter"/>
</dbReference>
<evidence type="ECO:0000256" key="10">
    <source>
        <dbReference type="ARBA" id="ARBA00023004"/>
    </source>
</evidence>
<keyword evidence="6 13" id="KW-0004">4Fe-4S</keyword>
<dbReference type="Pfam" id="PF01058">
    <property type="entry name" value="Oxidored_q6"/>
    <property type="match status" value="1"/>
</dbReference>
<dbReference type="InterPro" id="IPR037024">
    <property type="entry name" value="NiFe_Hase_small_N_sf"/>
</dbReference>
<evidence type="ECO:0000313" key="17">
    <source>
        <dbReference type="Proteomes" id="UP000273809"/>
    </source>
</evidence>
<dbReference type="InterPro" id="IPR006137">
    <property type="entry name" value="NADH_UbQ_OxRdtase-like_20kDa"/>
</dbReference>
<evidence type="ECO:0000256" key="4">
    <source>
        <dbReference type="ARBA" id="ARBA00006605"/>
    </source>
</evidence>
<dbReference type="GO" id="GO:0051539">
    <property type="term" value="F:4 iron, 4 sulfur cluster binding"/>
    <property type="evidence" value="ECO:0007669"/>
    <property type="project" value="UniProtKB-KW"/>
</dbReference>
<evidence type="ECO:0000313" key="16">
    <source>
        <dbReference type="EMBL" id="AYJ79632.1"/>
    </source>
</evidence>
<evidence type="ECO:0000256" key="5">
    <source>
        <dbReference type="ARBA" id="ARBA00011771"/>
    </source>
</evidence>
<evidence type="ECO:0000256" key="9">
    <source>
        <dbReference type="ARBA" id="ARBA00023002"/>
    </source>
</evidence>
<dbReference type="GO" id="GO:0016020">
    <property type="term" value="C:membrane"/>
    <property type="evidence" value="ECO:0007669"/>
    <property type="project" value="TreeGrafter"/>
</dbReference>